<dbReference type="InterPro" id="IPR007593">
    <property type="entry name" value="CD225/Dispanin_fam"/>
</dbReference>
<evidence type="ECO:0000256" key="2">
    <source>
        <dbReference type="ARBA" id="ARBA00022692"/>
    </source>
</evidence>
<keyword evidence="3 6" id="KW-1133">Transmembrane helix</keyword>
<evidence type="ECO:0000256" key="3">
    <source>
        <dbReference type="ARBA" id="ARBA00022989"/>
    </source>
</evidence>
<proteinExistence type="predicted"/>
<dbReference type="AlphaFoldDB" id="A0A366DY30"/>
<evidence type="ECO:0000256" key="5">
    <source>
        <dbReference type="SAM" id="MobiDB-lite"/>
    </source>
</evidence>
<keyword evidence="8" id="KW-1185">Reference proteome</keyword>
<evidence type="ECO:0000256" key="6">
    <source>
        <dbReference type="SAM" id="Phobius"/>
    </source>
</evidence>
<comment type="caution">
    <text evidence="7">The sequence shown here is derived from an EMBL/GenBank/DDBJ whole genome shotgun (WGS) entry which is preliminary data.</text>
</comment>
<evidence type="ECO:0000256" key="4">
    <source>
        <dbReference type="ARBA" id="ARBA00023136"/>
    </source>
</evidence>
<feature type="transmembrane region" description="Helical" evidence="6">
    <location>
        <begin position="93"/>
        <end position="113"/>
    </location>
</feature>
<keyword evidence="2 6" id="KW-0812">Transmembrane</keyword>
<dbReference type="PANTHER" id="PTHR14948:SF25">
    <property type="entry name" value="DUF4190 DOMAIN-CONTAINING PROTEIN"/>
    <property type="match status" value="1"/>
</dbReference>
<evidence type="ECO:0000256" key="1">
    <source>
        <dbReference type="ARBA" id="ARBA00004370"/>
    </source>
</evidence>
<reference evidence="7 8" key="1">
    <citation type="submission" date="2018-06" db="EMBL/GenBank/DDBJ databases">
        <title>Genomic Encyclopedia of Type Strains, Phase IV (KMG-IV): sequencing the most valuable type-strain genomes for metagenomic binning, comparative biology and taxonomic classification.</title>
        <authorList>
            <person name="Goeker M."/>
        </authorList>
    </citation>
    <scope>NUCLEOTIDE SEQUENCE [LARGE SCALE GENOMIC DNA]</scope>
    <source>
        <strain evidence="7 8">DSM 44599</strain>
    </source>
</reference>
<accession>A0A366DY30</accession>
<name>A0A366DY30_9NOCA</name>
<comment type="subcellular location">
    <subcellularLocation>
        <location evidence="1">Membrane</location>
    </subcellularLocation>
</comment>
<feature type="region of interest" description="Disordered" evidence="5">
    <location>
        <begin position="1"/>
        <end position="38"/>
    </location>
</feature>
<dbReference type="GO" id="GO:0016020">
    <property type="term" value="C:membrane"/>
    <property type="evidence" value="ECO:0007669"/>
    <property type="project" value="UniProtKB-SubCell"/>
</dbReference>
<dbReference type="STRING" id="1210090.GCA_001613185_00103"/>
<gene>
    <name evidence="7" type="ORF">DFR74_102520</name>
</gene>
<dbReference type="RefSeq" id="WP_113975007.1">
    <property type="nucleotide sequence ID" value="NZ_QNRE01000002.1"/>
</dbReference>
<dbReference type="PANTHER" id="PTHR14948">
    <property type="entry name" value="NG5"/>
    <property type="match status" value="1"/>
</dbReference>
<organism evidence="7 8">
    <name type="scientific">Nocardia puris</name>
    <dbReference type="NCBI Taxonomy" id="208602"/>
    <lineage>
        <taxon>Bacteria</taxon>
        <taxon>Bacillati</taxon>
        <taxon>Actinomycetota</taxon>
        <taxon>Actinomycetes</taxon>
        <taxon>Mycobacteriales</taxon>
        <taxon>Nocardiaceae</taxon>
        <taxon>Nocardia</taxon>
    </lineage>
</organism>
<evidence type="ECO:0000313" key="7">
    <source>
        <dbReference type="EMBL" id="RBO94098.1"/>
    </source>
</evidence>
<dbReference type="Pfam" id="PF04505">
    <property type="entry name" value="CD225"/>
    <property type="match status" value="1"/>
</dbReference>
<evidence type="ECO:0000313" key="8">
    <source>
        <dbReference type="Proteomes" id="UP000252586"/>
    </source>
</evidence>
<protein>
    <submittedName>
        <fullName evidence="7">Interferon-induced transmembrane protein</fullName>
    </submittedName>
</protein>
<feature type="compositionally biased region" description="Low complexity" evidence="5">
    <location>
        <begin position="29"/>
        <end position="38"/>
    </location>
</feature>
<sequence>MTYPPQQPGFDPYKQSDPYAQQPPPASDPYAQQAGYPPAGYPGGAPGYPAAGGYPGAPGYPAAGGYPPAPGYPGAPGYGAGYPPAGPQPDNHMVWAILATVFCCLPFGIVAIMKASSVNSLWMQGQAAEAQRAADEAKKWSTIAAICGAIVMVVWIVIYIVAFAAAASA</sequence>
<dbReference type="EMBL" id="QNRE01000002">
    <property type="protein sequence ID" value="RBO94098.1"/>
    <property type="molecule type" value="Genomic_DNA"/>
</dbReference>
<dbReference type="InterPro" id="IPR051423">
    <property type="entry name" value="CD225/Dispanin"/>
</dbReference>
<dbReference type="Proteomes" id="UP000252586">
    <property type="component" value="Unassembled WGS sequence"/>
</dbReference>
<dbReference type="OrthoDB" id="9815705at2"/>
<feature type="transmembrane region" description="Helical" evidence="6">
    <location>
        <begin position="142"/>
        <end position="167"/>
    </location>
</feature>
<keyword evidence="4 6" id="KW-0472">Membrane</keyword>